<dbReference type="AlphaFoldDB" id="A0A1L5F401"/>
<organism evidence="2 3">
    <name type="scientific">Clostridium kluyveri</name>
    <dbReference type="NCBI Taxonomy" id="1534"/>
    <lineage>
        <taxon>Bacteria</taxon>
        <taxon>Bacillati</taxon>
        <taxon>Bacillota</taxon>
        <taxon>Clostridia</taxon>
        <taxon>Eubacteriales</taxon>
        <taxon>Clostridiaceae</taxon>
        <taxon>Clostridium</taxon>
    </lineage>
</organism>
<accession>A0A1L5F401</accession>
<dbReference type="EMBL" id="CP018335">
    <property type="protein sequence ID" value="APM37726.1"/>
    <property type="molecule type" value="Genomic_DNA"/>
</dbReference>
<keyword evidence="1" id="KW-0812">Transmembrane</keyword>
<dbReference type="Proteomes" id="UP000184604">
    <property type="component" value="Chromosome"/>
</dbReference>
<feature type="transmembrane region" description="Helical" evidence="1">
    <location>
        <begin position="6"/>
        <end position="23"/>
    </location>
</feature>
<proteinExistence type="predicted"/>
<evidence type="ECO:0000313" key="2">
    <source>
        <dbReference type="EMBL" id="APM37726.1"/>
    </source>
</evidence>
<evidence type="ECO:0000313" key="3">
    <source>
        <dbReference type="Proteomes" id="UP000184604"/>
    </source>
</evidence>
<reference evidence="2 3" key="1">
    <citation type="submission" date="2016-12" db="EMBL/GenBank/DDBJ databases">
        <title>Complete genome sequence of Clostridium kluyveri JZZ isolated from the pit mud of a Chinese flavor liquor-making factory.</title>
        <authorList>
            <person name="Wang Y."/>
        </authorList>
    </citation>
    <scope>NUCLEOTIDE SEQUENCE [LARGE SCALE GENOMIC DNA]</scope>
    <source>
        <strain evidence="2 3">JZZ</strain>
    </source>
</reference>
<protein>
    <submittedName>
        <fullName evidence="2">Uncharacterized protein</fullName>
    </submittedName>
</protein>
<evidence type="ECO:0000256" key="1">
    <source>
        <dbReference type="SAM" id="Phobius"/>
    </source>
</evidence>
<name>A0A1L5F401_CLOKL</name>
<keyword evidence="1" id="KW-1133">Transmembrane helix</keyword>
<sequence length="66" mass="7802">MYNHGNVVVGVLILFAFVGRLYILELRLLMELRLNFASILNGTKSERRVTSYYFTRILKYDKMKNV</sequence>
<keyword evidence="1" id="KW-0472">Membrane</keyword>
<dbReference type="RefSeq" id="WP_073537414.1">
    <property type="nucleotide sequence ID" value="NZ_CP018335.1"/>
</dbReference>
<gene>
    <name evidence="2" type="ORF">BS101_02655</name>
</gene>